<dbReference type="EMBL" id="DXHP01000135">
    <property type="protein sequence ID" value="HIW06889.1"/>
    <property type="molecule type" value="Genomic_DNA"/>
</dbReference>
<keyword evidence="4" id="KW-0732">Signal</keyword>
<evidence type="ECO:0000256" key="1">
    <source>
        <dbReference type="ARBA" id="ARBA00004442"/>
    </source>
</evidence>
<keyword evidence="6" id="KW-0998">Cell outer membrane</keyword>
<reference evidence="10" key="2">
    <citation type="submission" date="2021-04" db="EMBL/GenBank/DDBJ databases">
        <authorList>
            <person name="Gilroy R."/>
        </authorList>
    </citation>
    <scope>NUCLEOTIDE SEQUENCE</scope>
    <source>
        <strain evidence="10">CHK160-9182</strain>
    </source>
</reference>
<evidence type="ECO:0000313" key="11">
    <source>
        <dbReference type="Proteomes" id="UP000823934"/>
    </source>
</evidence>
<name>A0A9D1TVB1_9GAMM</name>
<dbReference type="PANTHER" id="PTHR30604:SF1">
    <property type="entry name" value="DNA UTILIZATION PROTEIN HOFQ"/>
    <property type="match status" value="1"/>
</dbReference>
<dbReference type="PRINTS" id="PR00811">
    <property type="entry name" value="BCTERIALGSPD"/>
</dbReference>
<gene>
    <name evidence="10" type="primary">pilQ</name>
    <name evidence="10" type="ORF">H9889_06140</name>
</gene>
<reference evidence="10" key="1">
    <citation type="journal article" date="2021" name="PeerJ">
        <title>Extensive microbial diversity within the chicken gut microbiome revealed by metagenomics and culture.</title>
        <authorList>
            <person name="Gilroy R."/>
            <person name="Ravi A."/>
            <person name="Getino M."/>
            <person name="Pursley I."/>
            <person name="Horton D.L."/>
            <person name="Alikhan N.F."/>
            <person name="Baker D."/>
            <person name="Gharbi K."/>
            <person name="Hall N."/>
            <person name="Watson M."/>
            <person name="Adriaenssens E.M."/>
            <person name="Foster-Nyarko E."/>
            <person name="Jarju S."/>
            <person name="Secka A."/>
            <person name="Antonio M."/>
            <person name="Oren A."/>
            <person name="Chaudhuri R.R."/>
            <person name="La Ragione R."/>
            <person name="Hildebrand F."/>
            <person name="Pallen M.J."/>
        </authorList>
    </citation>
    <scope>NUCLEOTIDE SEQUENCE</scope>
    <source>
        <strain evidence="10">CHK160-9182</strain>
    </source>
</reference>
<dbReference type="Pfam" id="PF03958">
    <property type="entry name" value="Secretin_N"/>
    <property type="match status" value="1"/>
</dbReference>
<evidence type="ECO:0000256" key="3">
    <source>
        <dbReference type="ARBA" id="ARBA00022448"/>
    </source>
</evidence>
<evidence type="ECO:0000259" key="9">
    <source>
        <dbReference type="Pfam" id="PF03958"/>
    </source>
</evidence>
<evidence type="ECO:0000256" key="7">
    <source>
        <dbReference type="RuleBase" id="RU004004"/>
    </source>
</evidence>
<protein>
    <submittedName>
        <fullName evidence="10">Type IV pilus secretin PilQ</fullName>
    </submittedName>
</protein>
<feature type="non-terminal residue" evidence="10">
    <location>
        <position position="1"/>
    </location>
</feature>
<evidence type="ECO:0000256" key="2">
    <source>
        <dbReference type="ARBA" id="ARBA00006304"/>
    </source>
</evidence>
<proteinExistence type="inferred from homology"/>
<evidence type="ECO:0000256" key="4">
    <source>
        <dbReference type="ARBA" id="ARBA00022729"/>
    </source>
</evidence>
<feature type="domain" description="Type II/III secretion system secretin-like" evidence="8">
    <location>
        <begin position="175"/>
        <end position="330"/>
    </location>
</feature>
<dbReference type="GO" id="GO:0009279">
    <property type="term" value="C:cell outer membrane"/>
    <property type="evidence" value="ECO:0007669"/>
    <property type="project" value="UniProtKB-SubCell"/>
</dbReference>
<dbReference type="InterPro" id="IPR038591">
    <property type="entry name" value="NolW-like_sf"/>
</dbReference>
<dbReference type="InterPro" id="IPR013355">
    <property type="entry name" value="Pilus_4_PilQ"/>
</dbReference>
<dbReference type="InterPro" id="IPR004846">
    <property type="entry name" value="T2SS/T3SS_dom"/>
</dbReference>
<dbReference type="InterPro" id="IPR001775">
    <property type="entry name" value="GspD/PilQ"/>
</dbReference>
<organism evidence="10 11">
    <name type="scientific">Candidatus Ignatzschineria merdigallinarum</name>
    <dbReference type="NCBI Taxonomy" id="2838621"/>
    <lineage>
        <taxon>Bacteria</taxon>
        <taxon>Pseudomonadati</taxon>
        <taxon>Pseudomonadota</taxon>
        <taxon>Gammaproteobacteria</taxon>
        <taxon>Cardiobacteriales</taxon>
        <taxon>Ignatzschineriaceae</taxon>
        <taxon>Ignatzschineria</taxon>
    </lineage>
</organism>
<dbReference type="InterPro" id="IPR005644">
    <property type="entry name" value="NolW-like"/>
</dbReference>
<comment type="similarity">
    <text evidence="2">Belongs to the bacterial secretin family. PilQ subfamily.</text>
</comment>
<evidence type="ECO:0000313" key="10">
    <source>
        <dbReference type="EMBL" id="HIW06889.1"/>
    </source>
</evidence>
<dbReference type="AlphaFoldDB" id="A0A9D1TVB1"/>
<keyword evidence="3 7" id="KW-0813">Transport</keyword>
<dbReference type="PROSITE" id="PS00875">
    <property type="entry name" value="T2SP_D"/>
    <property type="match status" value="1"/>
</dbReference>
<dbReference type="Proteomes" id="UP000823934">
    <property type="component" value="Unassembled WGS sequence"/>
</dbReference>
<dbReference type="NCBIfam" id="TIGR02515">
    <property type="entry name" value="IV_pilus_PilQ"/>
    <property type="match status" value="1"/>
</dbReference>
<dbReference type="PANTHER" id="PTHR30604">
    <property type="entry name" value="PROTEIN TRANSPORT PROTEIN HOFQ"/>
    <property type="match status" value="1"/>
</dbReference>
<accession>A0A9D1TVB1</accession>
<comment type="caution">
    <text evidence="10">The sequence shown here is derived from an EMBL/GenBank/DDBJ whole genome shotgun (WGS) entry which is preliminary data.</text>
</comment>
<feature type="domain" description="NolW-like" evidence="9">
    <location>
        <begin position="24"/>
        <end position="92"/>
    </location>
</feature>
<dbReference type="Pfam" id="PF00263">
    <property type="entry name" value="Secretin"/>
    <property type="match status" value="1"/>
</dbReference>
<dbReference type="InterPro" id="IPR004845">
    <property type="entry name" value="T2SS_GspD_CS"/>
</dbReference>
<evidence type="ECO:0000256" key="5">
    <source>
        <dbReference type="ARBA" id="ARBA00023136"/>
    </source>
</evidence>
<sequence>EKHNVIFLTNHKDFQRLEKGKLTTEVMKLNYAEAEELLTMLDKPEFDGGVERSYRRSIGVDPRLNQLIITDQQAEVTKIKQIVKKLDQPAKQVEISAYIVAAFDDFAKELGVNWGLSYKSGSQNIGGNISDQQGGSGNFGGNLGSLTSLGVAIPNFSMAYMVLGSGLNLGLELSAMQSGGRGEIISNPIVLTTSRKSAYIKQGSEIAYSTSSNEGTNTQFKEAVMELNVTPQITPDDKIMIDIFISKDEIAGYTDKGEPVISKKELKTQAIVTNGETIVLGGIYEYENVEGSQEVPFLSQLPFIGRLFKKETQQRKKAELLIFISPRIVDTLIH</sequence>
<evidence type="ECO:0000259" key="8">
    <source>
        <dbReference type="Pfam" id="PF00263"/>
    </source>
</evidence>
<dbReference type="GO" id="GO:0009306">
    <property type="term" value="P:protein secretion"/>
    <property type="evidence" value="ECO:0007669"/>
    <property type="project" value="InterPro"/>
</dbReference>
<keyword evidence="5" id="KW-0472">Membrane</keyword>
<dbReference type="Gene3D" id="3.30.1370.120">
    <property type="match status" value="1"/>
</dbReference>
<comment type="subcellular location">
    <subcellularLocation>
        <location evidence="1 7">Cell outer membrane</location>
    </subcellularLocation>
</comment>
<dbReference type="InterPro" id="IPR051808">
    <property type="entry name" value="Type_IV_pilus_biogenesis"/>
</dbReference>
<evidence type="ECO:0000256" key="6">
    <source>
        <dbReference type="ARBA" id="ARBA00023237"/>
    </source>
</evidence>